<evidence type="ECO:0000313" key="2">
    <source>
        <dbReference type="EMBL" id="SFB48482.1"/>
    </source>
</evidence>
<dbReference type="OrthoDB" id="258610at2"/>
<dbReference type="Gene3D" id="3.20.20.370">
    <property type="entry name" value="Glycoside hydrolase/deacetylase"/>
    <property type="match status" value="1"/>
</dbReference>
<dbReference type="AlphaFoldDB" id="A0A1I1BFF5"/>
<feature type="domain" description="NodB homology" evidence="1">
    <location>
        <begin position="1"/>
        <end position="174"/>
    </location>
</feature>
<name>A0A1I1BFF5_9CLOT</name>
<dbReference type="RefSeq" id="WP_143087371.1">
    <property type="nucleotide sequence ID" value="NZ_FOKI01000109.1"/>
</dbReference>
<reference evidence="2 3" key="1">
    <citation type="submission" date="2016-10" db="EMBL/GenBank/DDBJ databases">
        <authorList>
            <person name="de Groot N.N."/>
        </authorList>
    </citation>
    <scope>NUCLEOTIDE SEQUENCE [LARGE SCALE GENOMIC DNA]</scope>
    <source>
        <strain evidence="2 3">DSM 12271</strain>
    </source>
</reference>
<dbReference type="GO" id="GO:0016810">
    <property type="term" value="F:hydrolase activity, acting on carbon-nitrogen (but not peptide) bonds"/>
    <property type="evidence" value="ECO:0007669"/>
    <property type="project" value="InterPro"/>
</dbReference>
<dbReference type="InterPro" id="IPR050248">
    <property type="entry name" value="Polysacc_deacetylase_ArnD"/>
</dbReference>
<protein>
    <submittedName>
        <fullName evidence="2">Polysaccharide deacetylase</fullName>
    </submittedName>
</protein>
<dbReference type="EMBL" id="FOKI01000109">
    <property type="protein sequence ID" value="SFB48482.1"/>
    <property type="molecule type" value="Genomic_DNA"/>
</dbReference>
<gene>
    <name evidence="2" type="ORF">SAMN04488528_11091</name>
</gene>
<evidence type="ECO:0000313" key="3">
    <source>
        <dbReference type="Proteomes" id="UP000198619"/>
    </source>
</evidence>
<proteinExistence type="predicted"/>
<dbReference type="SUPFAM" id="SSF88713">
    <property type="entry name" value="Glycoside hydrolase/deacetylase"/>
    <property type="match status" value="1"/>
</dbReference>
<sequence length="177" mass="20088">KATFFLVGNAVDNEKHKDLVKRIYDEGHAIGNHSYTHDYKKIYPGNSVNVESFFQEINQTNASIKKILGDDFNTRVIRMPGGYMSRKHYKDPSLPALDAKFAELDMDSIDWNALSGDAEGKKRTPQELVERVKKTVTGQEKAVILMHDTYGKGTTAEALPQVIEWLQSEGYEFKTMK</sequence>
<dbReference type="InterPro" id="IPR002509">
    <property type="entry name" value="NODB_dom"/>
</dbReference>
<accession>A0A1I1BFF5</accession>
<feature type="non-terminal residue" evidence="2">
    <location>
        <position position="1"/>
    </location>
</feature>
<evidence type="ECO:0000259" key="1">
    <source>
        <dbReference type="PROSITE" id="PS51677"/>
    </source>
</evidence>
<dbReference type="Pfam" id="PF01522">
    <property type="entry name" value="Polysacc_deac_1"/>
    <property type="match status" value="1"/>
</dbReference>
<dbReference type="PROSITE" id="PS51677">
    <property type="entry name" value="NODB"/>
    <property type="match status" value="1"/>
</dbReference>
<keyword evidence="3" id="KW-1185">Reference proteome</keyword>
<dbReference type="PANTHER" id="PTHR10587:SF125">
    <property type="entry name" value="POLYSACCHARIDE DEACETYLASE YHEN-RELATED"/>
    <property type="match status" value="1"/>
</dbReference>
<dbReference type="STRING" id="84698.SAMN04488528_11091"/>
<dbReference type="Proteomes" id="UP000198619">
    <property type="component" value="Unassembled WGS sequence"/>
</dbReference>
<organism evidence="2 3">
    <name type="scientific">Clostridium frigidicarnis</name>
    <dbReference type="NCBI Taxonomy" id="84698"/>
    <lineage>
        <taxon>Bacteria</taxon>
        <taxon>Bacillati</taxon>
        <taxon>Bacillota</taxon>
        <taxon>Clostridia</taxon>
        <taxon>Eubacteriales</taxon>
        <taxon>Clostridiaceae</taxon>
        <taxon>Clostridium</taxon>
    </lineage>
</organism>
<dbReference type="CDD" id="cd10944">
    <property type="entry name" value="CE4_SmPgdA_like"/>
    <property type="match status" value="1"/>
</dbReference>
<dbReference type="PANTHER" id="PTHR10587">
    <property type="entry name" value="GLYCOSYL TRANSFERASE-RELATED"/>
    <property type="match status" value="1"/>
</dbReference>
<dbReference type="GO" id="GO:0005975">
    <property type="term" value="P:carbohydrate metabolic process"/>
    <property type="evidence" value="ECO:0007669"/>
    <property type="project" value="InterPro"/>
</dbReference>
<dbReference type="InterPro" id="IPR011330">
    <property type="entry name" value="Glyco_hydro/deAcase_b/a-brl"/>
</dbReference>